<dbReference type="GeneID" id="93352435"/>
<evidence type="ECO:0000313" key="4">
    <source>
        <dbReference type="Proteomes" id="UP000254927"/>
    </source>
</evidence>
<dbReference type="InterPro" id="IPR050563">
    <property type="entry name" value="4-hydroxybenzoyl-CoA_TE"/>
</dbReference>
<protein>
    <submittedName>
        <fullName evidence="3">1,4-dihydroxy-2-naphthoyl-CoA hydrolase</fullName>
        <ecNumber evidence="3">3.1.2.28</ecNumber>
    </submittedName>
</protein>
<dbReference type="RefSeq" id="WP_074895427.1">
    <property type="nucleotide sequence ID" value="NZ_CP031252.1"/>
</dbReference>
<organism evidence="3 4">
    <name type="scientific">Neisseria elongata</name>
    <dbReference type="NCBI Taxonomy" id="495"/>
    <lineage>
        <taxon>Bacteria</taxon>
        <taxon>Pseudomonadati</taxon>
        <taxon>Pseudomonadota</taxon>
        <taxon>Betaproteobacteria</taxon>
        <taxon>Neisseriales</taxon>
        <taxon>Neisseriaceae</taxon>
        <taxon>Neisseria</taxon>
    </lineage>
</organism>
<dbReference type="Pfam" id="PF13279">
    <property type="entry name" value="4HBT_2"/>
    <property type="match status" value="1"/>
</dbReference>
<dbReference type="PANTHER" id="PTHR31793">
    <property type="entry name" value="4-HYDROXYBENZOYL-COA THIOESTERASE FAMILY MEMBER"/>
    <property type="match status" value="1"/>
</dbReference>
<evidence type="ECO:0000256" key="1">
    <source>
        <dbReference type="ARBA" id="ARBA00005953"/>
    </source>
</evidence>
<comment type="similarity">
    <text evidence="1">Belongs to the 4-hydroxybenzoyl-CoA thioesterase family.</text>
</comment>
<dbReference type="PANTHER" id="PTHR31793:SF27">
    <property type="entry name" value="NOVEL THIOESTERASE SUPERFAMILY DOMAIN AND SAPOSIN A-TYPE DOMAIN CONTAINING PROTEIN (0610012H03RIK)"/>
    <property type="match status" value="1"/>
</dbReference>
<evidence type="ECO:0000256" key="2">
    <source>
        <dbReference type="ARBA" id="ARBA00022801"/>
    </source>
</evidence>
<dbReference type="SUPFAM" id="SSF54637">
    <property type="entry name" value="Thioesterase/thiol ester dehydrase-isomerase"/>
    <property type="match status" value="1"/>
</dbReference>
<dbReference type="Proteomes" id="UP000254927">
    <property type="component" value="Unassembled WGS sequence"/>
</dbReference>
<dbReference type="InterPro" id="IPR029069">
    <property type="entry name" value="HotDog_dom_sf"/>
</dbReference>
<proteinExistence type="inferred from homology"/>
<gene>
    <name evidence="3" type="ORF">NCTC10660_01450</name>
</gene>
<reference evidence="3 4" key="1">
    <citation type="submission" date="2018-06" db="EMBL/GenBank/DDBJ databases">
        <authorList>
            <consortium name="Pathogen Informatics"/>
            <person name="Doyle S."/>
        </authorList>
    </citation>
    <scope>NUCLEOTIDE SEQUENCE [LARGE SCALE GENOMIC DNA]</scope>
    <source>
        <strain evidence="3 4">NCTC10660</strain>
    </source>
</reference>
<dbReference type="GO" id="GO:0061522">
    <property type="term" value="F:1,4-dihydroxy-2-naphthoyl-CoA thioesterase activity"/>
    <property type="evidence" value="ECO:0007669"/>
    <property type="project" value="UniProtKB-EC"/>
</dbReference>
<dbReference type="GO" id="GO:0047617">
    <property type="term" value="F:fatty acyl-CoA hydrolase activity"/>
    <property type="evidence" value="ECO:0007669"/>
    <property type="project" value="TreeGrafter"/>
</dbReference>
<sequence>MSRLNISPPESILYQAGLSVQIGDLNYGNHLSNDAVLRMVHEARIRWLAEHGYSEFDIGGCGLIMTGASIQYRAQAMHGDQLQIGLGTAEISAGGFRCDASLLRLHDQTLIATVQCHLAAFDYTAQRVRRLPEKFAAILHGKE</sequence>
<dbReference type="AlphaFoldDB" id="A0A378TYG0"/>
<evidence type="ECO:0000313" key="3">
    <source>
        <dbReference type="EMBL" id="STZ67957.1"/>
    </source>
</evidence>
<keyword evidence="2 3" id="KW-0378">Hydrolase</keyword>
<dbReference type="EMBL" id="UGQW01000002">
    <property type="protein sequence ID" value="STZ67957.1"/>
    <property type="molecule type" value="Genomic_DNA"/>
</dbReference>
<accession>A0A378TYG0</accession>
<dbReference type="CDD" id="cd00586">
    <property type="entry name" value="4HBT"/>
    <property type="match status" value="1"/>
</dbReference>
<name>A0A378TYG0_NEIEL</name>
<dbReference type="EC" id="3.1.2.28" evidence="3"/>
<dbReference type="Gene3D" id="3.10.129.10">
    <property type="entry name" value="Hotdog Thioesterase"/>
    <property type="match status" value="1"/>
</dbReference>